<dbReference type="InterPro" id="IPR012677">
    <property type="entry name" value="Nucleotide-bd_a/b_plait_sf"/>
</dbReference>
<name>A0ABN9SA74_9DINO</name>
<dbReference type="SUPFAM" id="SSF54928">
    <property type="entry name" value="RNA-binding domain, RBD"/>
    <property type="match status" value="1"/>
</dbReference>
<feature type="region of interest" description="Disordered" evidence="1">
    <location>
        <begin position="103"/>
        <end position="151"/>
    </location>
</feature>
<protein>
    <submittedName>
        <fullName evidence="2">Uncharacterized protein</fullName>
    </submittedName>
</protein>
<gene>
    <name evidence="2" type="ORF">PCOR1329_LOCUS27965</name>
</gene>
<dbReference type="Gene3D" id="3.30.70.330">
    <property type="match status" value="1"/>
</dbReference>
<dbReference type="Proteomes" id="UP001189429">
    <property type="component" value="Unassembled WGS sequence"/>
</dbReference>
<evidence type="ECO:0000256" key="1">
    <source>
        <dbReference type="SAM" id="MobiDB-lite"/>
    </source>
</evidence>
<evidence type="ECO:0000313" key="3">
    <source>
        <dbReference type="Proteomes" id="UP001189429"/>
    </source>
</evidence>
<comment type="caution">
    <text evidence="2">The sequence shown here is derived from an EMBL/GenBank/DDBJ whole genome shotgun (WGS) entry which is preliminary data.</text>
</comment>
<proteinExistence type="predicted"/>
<keyword evidence="3" id="KW-1185">Reference proteome</keyword>
<feature type="compositionally biased region" description="Acidic residues" evidence="1">
    <location>
        <begin position="121"/>
        <end position="136"/>
    </location>
</feature>
<evidence type="ECO:0000313" key="2">
    <source>
        <dbReference type="EMBL" id="CAK0828830.1"/>
    </source>
</evidence>
<dbReference type="EMBL" id="CAUYUJ010010224">
    <property type="protein sequence ID" value="CAK0828830.1"/>
    <property type="molecule type" value="Genomic_DNA"/>
</dbReference>
<dbReference type="InterPro" id="IPR035979">
    <property type="entry name" value="RBD_domain_sf"/>
</dbReference>
<accession>A0ABN9SA74</accession>
<feature type="compositionally biased region" description="Low complexity" evidence="1">
    <location>
        <begin position="140"/>
        <end position="151"/>
    </location>
</feature>
<sequence length="151" mass="16262">MRTHLQGLRAEGHRRTLVVRRIHRLGLDSPEKLRAHFEQYGAVEAVLVTHSHVRSERRSRPAVTTRIRPAHLGFVVMGGAEGAEAAVGDGEAHVVLGSPIEVQRFVPHRGEPAGAPRDSDEAADASEGMADDEQDSATESASPSPRRAAAQ</sequence>
<reference evidence="2" key="1">
    <citation type="submission" date="2023-10" db="EMBL/GenBank/DDBJ databases">
        <authorList>
            <person name="Chen Y."/>
            <person name="Shah S."/>
            <person name="Dougan E. K."/>
            <person name="Thang M."/>
            <person name="Chan C."/>
        </authorList>
    </citation>
    <scope>NUCLEOTIDE SEQUENCE [LARGE SCALE GENOMIC DNA]</scope>
</reference>
<organism evidence="2 3">
    <name type="scientific">Prorocentrum cordatum</name>
    <dbReference type="NCBI Taxonomy" id="2364126"/>
    <lineage>
        <taxon>Eukaryota</taxon>
        <taxon>Sar</taxon>
        <taxon>Alveolata</taxon>
        <taxon>Dinophyceae</taxon>
        <taxon>Prorocentrales</taxon>
        <taxon>Prorocentraceae</taxon>
        <taxon>Prorocentrum</taxon>
    </lineage>
</organism>